<dbReference type="EMBL" id="LT841305">
    <property type="protein sequence ID" value="SMH64694.1"/>
    <property type="molecule type" value="Genomic_DNA"/>
</dbReference>
<dbReference type="Pfam" id="PF18847">
    <property type="entry name" value="LPD29"/>
    <property type="match status" value="1"/>
</dbReference>
<gene>
    <name evidence="4" type="ORF">AFERRI_10728</name>
    <name evidence="3" type="ORF">AFERRI_400448</name>
</gene>
<dbReference type="Proteomes" id="UP000193925">
    <property type="component" value="Chromosome AFERRI"/>
</dbReference>
<reference evidence="4 5" key="3">
    <citation type="submission" date="2017-03" db="EMBL/GenBank/DDBJ databases">
        <authorList>
            <person name="Regsiter A."/>
            <person name="William W."/>
        </authorList>
    </citation>
    <scope>NUCLEOTIDE SEQUENCE [LARGE SCALE GENOMIC DNA]</scope>
    <source>
        <strain evidence="4">PRJEB5721</strain>
    </source>
</reference>
<keyword evidence="5" id="KW-1185">Reference proteome</keyword>
<accession>A0A060UPX2</accession>
<dbReference type="RefSeq" id="WP_051984830.1">
    <property type="nucleotide sequence ID" value="NZ_LT841305.1"/>
</dbReference>
<dbReference type="InterPro" id="IPR041311">
    <property type="entry name" value="LPD29"/>
</dbReference>
<dbReference type="InterPro" id="IPR040631">
    <property type="entry name" value="LPD30"/>
</dbReference>
<dbReference type="AlphaFoldDB" id="A0A060UPX2"/>
<name>A0A060UPX2_9PROT</name>
<feature type="domain" description="Large polyvalent protein associated" evidence="2">
    <location>
        <begin position="15"/>
        <end position="129"/>
    </location>
</feature>
<sequence>MLEVNSLIPFEGGPIHVGQRVFSALYGGRYGIVEGIDGEQSPGTCRGIQKGCGVIGGSAHVTIIWDDGSRSPMLPEALLHSSVQWELYGNVETQETVAKMRQHANEYADASERKRVYDAEKFAMATEALKKEYPWLLNADLEANTVTRASKNIRAMLKQAFPTVKFSVKKSSHSTVDISWTDGPITSQVEQYTRQFEAGRFNGMEDIYDYKRTPWNTQFGAIDMIMVHRNTSSEVIQKAIDTLWEILPYNLKSVERPTPDNVWSSYQLIPNMGKDMVSEAVRALSSHYDETNSRFVLNDSLYGRFYVELAVKAQEGNKVLPPHEMAS</sequence>
<proteinExistence type="predicted"/>
<evidence type="ECO:0000313" key="3">
    <source>
        <dbReference type="EMBL" id="CDQ10667.1"/>
    </source>
</evidence>
<dbReference type="EMBL" id="CCCS020000035">
    <property type="protein sequence ID" value="CDQ10667.1"/>
    <property type="molecule type" value="Genomic_DNA"/>
</dbReference>
<protein>
    <recommendedName>
        <fullName evidence="6">Large polyvalent protein associated domain-containing protein</fullName>
    </recommendedName>
</protein>
<organism evidence="3">
    <name type="scientific">Acidithiobacillus ferrivorans</name>
    <dbReference type="NCBI Taxonomy" id="160808"/>
    <lineage>
        <taxon>Bacteria</taxon>
        <taxon>Pseudomonadati</taxon>
        <taxon>Pseudomonadota</taxon>
        <taxon>Acidithiobacillia</taxon>
        <taxon>Acidithiobacillales</taxon>
        <taxon>Acidithiobacillaceae</taxon>
        <taxon>Acidithiobacillus</taxon>
    </lineage>
</organism>
<evidence type="ECO:0000313" key="5">
    <source>
        <dbReference type="Proteomes" id="UP000193925"/>
    </source>
</evidence>
<reference evidence="3" key="1">
    <citation type="submission" date="2014-03" db="EMBL/GenBank/DDBJ databases">
        <authorList>
            <person name="Genoscope - CEA"/>
        </authorList>
    </citation>
    <scope>NUCLEOTIDE SEQUENCE [LARGE SCALE GENOMIC DNA]</scope>
    <source>
        <strain evidence="3">CF27</strain>
    </source>
</reference>
<evidence type="ECO:0000259" key="2">
    <source>
        <dbReference type="Pfam" id="PF18850"/>
    </source>
</evidence>
<evidence type="ECO:0000259" key="1">
    <source>
        <dbReference type="Pfam" id="PF18847"/>
    </source>
</evidence>
<dbReference type="Pfam" id="PF18850">
    <property type="entry name" value="LPD30"/>
    <property type="match status" value="1"/>
</dbReference>
<reference evidence="3" key="2">
    <citation type="submission" date="2014-07" db="EMBL/GenBank/DDBJ databases">
        <title>Initial genome analysis of the psychrotolerant acidophile Acidithiobacillus ferrivorans CF27: insights into iron and sulfur oxidation pathways and into biofilm formation.</title>
        <authorList>
            <person name="Talla E."/>
            <person name="Hedrich S."/>
            <person name="Mangenot S."/>
            <person name="Ji B."/>
            <person name="Johnson D.B."/>
            <person name="Barbe V."/>
            <person name="Bonnefoy V."/>
        </authorList>
    </citation>
    <scope>NUCLEOTIDE SEQUENCE [LARGE SCALE GENOMIC DNA]</scope>
    <source>
        <strain evidence="3">CF27</strain>
    </source>
</reference>
<feature type="domain" description="Large polyvalent protein associated" evidence="1">
    <location>
        <begin position="148"/>
        <end position="231"/>
    </location>
</feature>
<evidence type="ECO:0000313" key="4">
    <source>
        <dbReference type="EMBL" id="SMH64694.1"/>
    </source>
</evidence>
<evidence type="ECO:0008006" key="6">
    <source>
        <dbReference type="Google" id="ProtNLM"/>
    </source>
</evidence>